<feature type="domain" description="Cupin type-1" evidence="6">
    <location>
        <begin position="310"/>
        <end position="491"/>
    </location>
</feature>
<comment type="similarity">
    <text evidence="3">Belongs to the 7S seed storage protein family.</text>
</comment>
<dbReference type="CDD" id="cd02245">
    <property type="entry name" value="cupin_7S_vicilin-like_C"/>
    <property type="match status" value="1"/>
</dbReference>
<sequence>MVSAKIVLLLATLLCAGAALASSWEDHDHGHGGHKSWRCARRCEDSPWHQRARCVEQCREEEREKQQEEQGGRHEHEHDHRGDRRGEGSSGDEREQEQGRRPYVFDRRSFRRVVRSEQGSVRALRPFHEASKLLRGIRNYRVAVLEANPRSFVVPSHTDAHCICYVVQGEGVVTTIENGERRSYTIKEGHIFVAPAGAITYLANTDGRKKLVIAKILHTISVPGEFQFFFGPGGRNPESFLSSFSKSIQRAAYKTSSDRLERLFGKRGQDKGVIVRATEEQIRELQRHASEGGHGPHWPLPPFGESHGPYSLLDQRPSIGNQHGQLYEADARSFHDLADHDVSVSFTNITAGSMSAPLFNTRSFKISYVAKGEGSAEIVCPHHHQSQGGERERGKGRRRSEEEEGSEEEEEAGQGYHTIRARLSPGTAFVVPVGHPFVAVASRDSNLELVCFEIHTEKNEKVFLAGADNVLKKLDRVAKALSFAAKAEEVDEVLGARHEKGFLPGPEEERGGRHGGREEREQEEERERRHGGREEREKEEERHGRHGGREEREQEEEREGRHGGRGRREEVVETLLRMATARM</sequence>
<dbReference type="InterPro" id="IPR011051">
    <property type="entry name" value="RmlC_Cupin_sf"/>
</dbReference>
<proteinExistence type="inferred from homology"/>
<dbReference type="AlphaFoldDB" id="A0A811N278"/>
<evidence type="ECO:0000256" key="3">
    <source>
        <dbReference type="ARBA" id="ARBA00023597"/>
    </source>
</evidence>
<dbReference type="OrthoDB" id="1912756at2759"/>
<accession>A0A811N278</accession>
<evidence type="ECO:0000256" key="2">
    <source>
        <dbReference type="ARBA" id="ARBA00023129"/>
    </source>
</evidence>
<dbReference type="Proteomes" id="UP000604825">
    <property type="component" value="Unassembled WGS sequence"/>
</dbReference>
<keyword evidence="1" id="KW-0758">Storage protein</keyword>
<dbReference type="EMBL" id="CAJGYO010000002">
    <property type="protein sequence ID" value="CAD6213919.1"/>
    <property type="molecule type" value="Genomic_DNA"/>
</dbReference>
<dbReference type="Pfam" id="PF00190">
    <property type="entry name" value="Cupin_1"/>
    <property type="match status" value="2"/>
</dbReference>
<dbReference type="GO" id="GO:0045735">
    <property type="term" value="F:nutrient reservoir activity"/>
    <property type="evidence" value="ECO:0007669"/>
    <property type="project" value="UniProtKB-KW"/>
</dbReference>
<dbReference type="InterPro" id="IPR050253">
    <property type="entry name" value="Seed_Storage-Functional"/>
</dbReference>
<name>A0A811N278_9POAL</name>
<feature type="compositionally biased region" description="Basic and acidic residues" evidence="4">
    <location>
        <begin position="558"/>
        <end position="571"/>
    </location>
</feature>
<dbReference type="Gene3D" id="2.60.120.10">
    <property type="entry name" value="Jelly Rolls"/>
    <property type="match status" value="2"/>
</dbReference>
<keyword evidence="5" id="KW-0732">Signal</keyword>
<keyword evidence="2" id="KW-0708">Seed storage protein</keyword>
<feature type="region of interest" description="Disordered" evidence="4">
    <location>
        <begin position="65"/>
        <end position="101"/>
    </location>
</feature>
<feature type="domain" description="Cupin type-1" evidence="6">
    <location>
        <begin position="103"/>
        <end position="261"/>
    </location>
</feature>
<evidence type="ECO:0000313" key="8">
    <source>
        <dbReference type="Proteomes" id="UP000604825"/>
    </source>
</evidence>
<evidence type="ECO:0000256" key="1">
    <source>
        <dbReference type="ARBA" id="ARBA00022761"/>
    </source>
</evidence>
<organism evidence="7 8">
    <name type="scientific">Miscanthus lutarioriparius</name>
    <dbReference type="NCBI Taxonomy" id="422564"/>
    <lineage>
        <taxon>Eukaryota</taxon>
        <taxon>Viridiplantae</taxon>
        <taxon>Streptophyta</taxon>
        <taxon>Embryophyta</taxon>
        <taxon>Tracheophyta</taxon>
        <taxon>Spermatophyta</taxon>
        <taxon>Magnoliopsida</taxon>
        <taxon>Liliopsida</taxon>
        <taxon>Poales</taxon>
        <taxon>Poaceae</taxon>
        <taxon>PACMAD clade</taxon>
        <taxon>Panicoideae</taxon>
        <taxon>Andropogonodae</taxon>
        <taxon>Andropogoneae</taxon>
        <taxon>Saccharinae</taxon>
        <taxon>Miscanthus</taxon>
    </lineage>
</organism>
<feature type="region of interest" description="Disordered" evidence="4">
    <location>
        <begin position="289"/>
        <end position="312"/>
    </location>
</feature>
<comment type="caution">
    <text evidence="7">The sequence shown here is derived from an EMBL/GenBank/DDBJ whole genome shotgun (WGS) entry which is preliminary data.</text>
</comment>
<dbReference type="SUPFAM" id="SSF51182">
    <property type="entry name" value="RmlC-like cupins"/>
    <property type="match status" value="2"/>
</dbReference>
<gene>
    <name evidence="7" type="ORF">NCGR_LOCUS9410</name>
</gene>
<dbReference type="GO" id="GO:0019863">
    <property type="term" value="F:IgE binding"/>
    <property type="evidence" value="ECO:0007669"/>
    <property type="project" value="UniProtKB-ARBA"/>
</dbReference>
<feature type="compositionally biased region" description="Basic and acidic residues" evidence="4">
    <location>
        <begin position="496"/>
        <end position="552"/>
    </location>
</feature>
<dbReference type="FunFam" id="2.60.120.10:FF:000173">
    <property type="entry name" value="Vicilin-like antimicrobial peptides 2-3"/>
    <property type="match status" value="1"/>
</dbReference>
<dbReference type="CDD" id="cd02244">
    <property type="entry name" value="cupin_7S_vicilin-like_N"/>
    <property type="match status" value="1"/>
</dbReference>
<evidence type="ECO:0000259" key="6">
    <source>
        <dbReference type="SMART" id="SM00835"/>
    </source>
</evidence>
<feature type="compositionally biased region" description="Acidic residues" evidence="4">
    <location>
        <begin position="402"/>
        <end position="412"/>
    </location>
</feature>
<evidence type="ECO:0000256" key="5">
    <source>
        <dbReference type="SAM" id="SignalP"/>
    </source>
</evidence>
<dbReference type="InterPro" id="IPR006045">
    <property type="entry name" value="Cupin_1"/>
</dbReference>
<keyword evidence="8" id="KW-1185">Reference proteome</keyword>
<evidence type="ECO:0000313" key="7">
    <source>
        <dbReference type="EMBL" id="CAD6213919.1"/>
    </source>
</evidence>
<feature type="chain" id="PRO_5032283305" description="Cupin type-1 domain-containing protein" evidence="5">
    <location>
        <begin position="22"/>
        <end position="583"/>
    </location>
</feature>
<evidence type="ECO:0000256" key="4">
    <source>
        <dbReference type="SAM" id="MobiDB-lite"/>
    </source>
</evidence>
<dbReference type="InterPro" id="IPR014710">
    <property type="entry name" value="RmlC-like_jellyroll"/>
</dbReference>
<protein>
    <recommendedName>
        <fullName evidence="6">Cupin type-1 domain-containing protein</fullName>
    </recommendedName>
</protein>
<dbReference type="SMART" id="SM00835">
    <property type="entry name" value="Cupin_1"/>
    <property type="match status" value="2"/>
</dbReference>
<dbReference type="PANTHER" id="PTHR31189">
    <property type="entry name" value="OS03G0336100 PROTEIN-RELATED"/>
    <property type="match status" value="1"/>
</dbReference>
<feature type="signal peptide" evidence="5">
    <location>
        <begin position="1"/>
        <end position="21"/>
    </location>
</feature>
<feature type="region of interest" description="Disordered" evidence="4">
    <location>
        <begin position="496"/>
        <end position="583"/>
    </location>
</feature>
<reference evidence="7" key="1">
    <citation type="submission" date="2020-10" db="EMBL/GenBank/DDBJ databases">
        <authorList>
            <person name="Han B."/>
            <person name="Lu T."/>
            <person name="Zhao Q."/>
            <person name="Huang X."/>
            <person name="Zhao Y."/>
        </authorList>
    </citation>
    <scope>NUCLEOTIDE SEQUENCE</scope>
</reference>
<feature type="region of interest" description="Disordered" evidence="4">
    <location>
        <begin position="379"/>
        <end position="415"/>
    </location>
</feature>
<dbReference type="PANTHER" id="PTHR31189:SF79">
    <property type="entry name" value="63 KDA GLOBULIN-LIKE PROTEIN"/>
    <property type="match status" value="1"/>
</dbReference>